<sequence>MSTVVDLHMHSINSDGTLNAEEMLYMMNDLNVDFVSITDHDNVKVYEQIKEVDIKFNKPLTLIPGTELGCSFEGVIRDVLGYGIDTKIIDNFVSNRYSKENQVKKQKRLLEEYKRVFKKVGIKFDEDIAVSRGNKSEAYITIYENLIKYPENIEKYPFISKITLFFWNYCSNNETKFFVNESMDYPTMKEGIELIHDAGGLAFLAHPCMYRIGKLRTLQLINHAMDCGIDGIEVMHSQHTFDDNLFLAEVARKYKLFKSGGSDYHGGTKPDISMVSGKGDLYVPYNMVKDWIDKVRKIKL</sequence>
<dbReference type="SMART" id="SM00481">
    <property type="entry name" value="POLIIIAc"/>
    <property type="match status" value="1"/>
</dbReference>
<name>A0A3E3E161_9FIRM</name>
<dbReference type="GO" id="GO:0004534">
    <property type="term" value="F:5'-3' RNA exonuclease activity"/>
    <property type="evidence" value="ECO:0007669"/>
    <property type="project" value="TreeGrafter"/>
</dbReference>
<dbReference type="CDD" id="cd07438">
    <property type="entry name" value="PHP_HisPPase_AMP"/>
    <property type="match status" value="1"/>
</dbReference>
<proteinExistence type="predicted"/>
<evidence type="ECO:0000259" key="1">
    <source>
        <dbReference type="SMART" id="SM00481"/>
    </source>
</evidence>
<evidence type="ECO:0000313" key="3">
    <source>
        <dbReference type="Proteomes" id="UP000261212"/>
    </source>
</evidence>
<comment type="caution">
    <text evidence="2">The sequence shown here is derived from an EMBL/GenBank/DDBJ whole genome shotgun (WGS) entry which is preliminary data.</text>
</comment>
<dbReference type="InterPro" id="IPR052018">
    <property type="entry name" value="PHP_domain"/>
</dbReference>
<evidence type="ECO:0000313" key="2">
    <source>
        <dbReference type="EMBL" id="RGD75025.1"/>
    </source>
</evidence>
<dbReference type="InterPro" id="IPR003141">
    <property type="entry name" value="Pol/His_phosphatase_N"/>
</dbReference>
<dbReference type="Gene3D" id="3.20.20.140">
    <property type="entry name" value="Metal-dependent hydrolases"/>
    <property type="match status" value="1"/>
</dbReference>
<gene>
    <name evidence="2" type="ORF">DW687_01500</name>
</gene>
<dbReference type="Proteomes" id="UP000261212">
    <property type="component" value="Unassembled WGS sequence"/>
</dbReference>
<dbReference type="PANTHER" id="PTHR42924:SF3">
    <property type="entry name" value="POLYMERASE_HISTIDINOL PHOSPHATASE N-TERMINAL DOMAIN-CONTAINING PROTEIN"/>
    <property type="match status" value="1"/>
</dbReference>
<dbReference type="EMBL" id="QUSM01000002">
    <property type="protein sequence ID" value="RGD75025.1"/>
    <property type="molecule type" value="Genomic_DNA"/>
</dbReference>
<dbReference type="Gene3D" id="1.10.150.650">
    <property type="match status" value="1"/>
</dbReference>
<dbReference type="SUPFAM" id="SSF89550">
    <property type="entry name" value="PHP domain-like"/>
    <property type="match status" value="1"/>
</dbReference>
<dbReference type="RefSeq" id="WP_117531133.1">
    <property type="nucleotide sequence ID" value="NZ_QUSM01000002.1"/>
</dbReference>
<dbReference type="PANTHER" id="PTHR42924">
    <property type="entry name" value="EXONUCLEASE"/>
    <property type="match status" value="1"/>
</dbReference>
<accession>A0A3E3E161</accession>
<dbReference type="GO" id="GO:0035312">
    <property type="term" value="F:5'-3' DNA exonuclease activity"/>
    <property type="evidence" value="ECO:0007669"/>
    <property type="project" value="TreeGrafter"/>
</dbReference>
<protein>
    <submittedName>
        <fullName evidence="2">PHP domain-containing protein</fullName>
    </submittedName>
</protein>
<feature type="domain" description="Polymerase/histidinol phosphatase N-terminal" evidence="1">
    <location>
        <begin position="5"/>
        <end position="72"/>
    </location>
</feature>
<dbReference type="InterPro" id="IPR016195">
    <property type="entry name" value="Pol/histidinol_Pase-like"/>
</dbReference>
<dbReference type="AlphaFoldDB" id="A0A3E3E161"/>
<reference evidence="2 3" key="1">
    <citation type="submission" date="2018-08" db="EMBL/GenBank/DDBJ databases">
        <title>A genome reference for cultivated species of the human gut microbiota.</title>
        <authorList>
            <person name="Zou Y."/>
            <person name="Xue W."/>
            <person name="Luo G."/>
        </authorList>
    </citation>
    <scope>NUCLEOTIDE SEQUENCE [LARGE SCALE GENOMIC DNA]</scope>
    <source>
        <strain evidence="2 3">AM25-6</strain>
    </source>
</reference>
<organism evidence="2 3">
    <name type="scientific">Anaerofustis stercorihominis</name>
    <dbReference type="NCBI Taxonomy" id="214853"/>
    <lineage>
        <taxon>Bacteria</taxon>
        <taxon>Bacillati</taxon>
        <taxon>Bacillota</taxon>
        <taxon>Clostridia</taxon>
        <taxon>Eubacteriales</taxon>
        <taxon>Eubacteriaceae</taxon>
        <taxon>Anaerofustis</taxon>
    </lineage>
</organism>